<dbReference type="RefSeq" id="WP_092647196.1">
    <property type="nucleotide sequence ID" value="NZ_FNPX01000015.1"/>
</dbReference>
<dbReference type="NCBIfam" id="TIGR01027">
    <property type="entry name" value="proB"/>
    <property type="match status" value="1"/>
</dbReference>
<dbReference type="EC" id="2.7.2.11" evidence="8"/>
<feature type="binding site" evidence="8">
    <location>
        <position position="151"/>
    </location>
    <ligand>
        <name>substrate</name>
    </ligand>
</feature>
<evidence type="ECO:0000256" key="5">
    <source>
        <dbReference type="ARBA" id="ARBA00022741"/>
    </source>
</evidence>
<dbReference type="GO" id="GO:0005829">
    <property type="term" value="C:cytosol"/>
    <property type="evidence" value="ECO:0007669"/>
    <property type="project" value="TreeGrafter"/>
</dbReference>
<evidence type="ECO:0000256" key="7">
    <source>
        <dbReference type="ARBA" id="ARBA00022840"/>
    </source>
</evidence>
<dbReference type="Gene3D" id="3.40.1160.10">
    <property type="entry name" value="Acetylglutamate kinase-like"/>
    <property type="match status" value="2"/>
</dbReference>
<dbReference type="Pfam" id="PF01472">
    <property type="entry name" value="PUA"/>
    <property type="match status" value="1"/>
</dbReference>
<dbReference type="PROSITE" id="PS00902">
    <property type="entry name" value="GLUTAMATE_5_KINASE"/>
    <property type="match status" value="1"/>
</dbReference>
<dbReference type="HAMAP" id="MF_00456">
    <property type="entry name" value="ProB"/>
    <property type="match status" value="1"/>
</dbReference>
<name>A0A1H3T687_9RHOB</name>
<feature type="binding site" evidence="8">
    <location>
        <position position="139"/>
    </location>
    <ligand>
        <name>substrate</name>
    </ligand>
</feature>
<evidence type="ECO:0000256" key="3">
    <source>
        <dbReference type="ARBA" id="ARBA00022650"/>
    </source>
</evidence>
<dbReference type="InterPro" id="IPR015947">
    <property type="entry name" value="PUA-like_sf"/>
</dbReference>
<feature type="binding site" evidence="8">
    <location>
        <begin position="171"/>
        <end position="172"/>
    </location>
    <ligand>
        <name>ATP</name>
        <dbReference type="ChEBI" id="CHEBI:30616"/>
    </ligand>
</feature>
<evidence type="ECO:0000256" key="1">
    <source>
        <dbReference type="ARBA" id="ARBA00022490"/>
    </source>
</evidence>
<keyword evidence="5 8" id="KW-0547">Nucleotide-binding</keyword>
<dbReference type="GO" id="GO:0005524">
    <property type="term" value="F:ATP binding"/>
    <property type="evidence" value="ECO:0007669"/>
    <property type="project" value="UniProtKB-KW"/>
</dbReference>
<gene>
    <name evidence="8" type="primary">proB</name>
    <name evidence="10" type="ORF">SAMN05444004_11526</name>
</gene>
<feature type="domain" description="PUA" evidence="9">
    <location>
        <begin position="276"/>
        <end position="354"/>
    </location>
</feature>
<dbReference type="Gene3D" id="2.30.130.10">
    <property type="entry name" value="PUA domain"/>
    <property type="match status" value="1"/>
</dbReference>
<evidence type="ECO:0000256" key="4">
    <source>
        <dbReference type="ARBA" id="ARBA00022679"/>
    </source>
</evidence>
<dbReference type="InterPro" id="IPR002478">
    <property type="entry name" value="PUA"/>
</dbReference>
<dbReference type="EMBL" id="FNPX01000015">
    <property type="protein sequence ID" value="SDZ45437.1"/>
    <property type="molecule type" value="Genomic_DNA"/>
</dbReference>
<accession>A0A1H3T687</accession>
<feature type="binding site" evidence="8">
    <location>
        <position position="14"/>
    </location>
    <ligand>
        <name>ATP</name>
        <dbReference type="ChEBI" id="CHEBI:30616"/>
    </ligand>
</feature>
<evidence type="ECO:0000313" key="10">
    <source>
        <dbReference type="EMBL" id="SDZ45437.1"/>
    </source>
</evidence>
<dbReference type="UniPathway" id="UPA00098">
    <property type="reaction ID" value="UER00359"/>
</dbReference>
<dbReference type="CDD" id="cd04242">
    <property type="entry name" value="AAK_G5K_ProB"/>
    <property type="match status" value="1"/>
</dbReference>
<dbReference type="InterPro" id="IPR011529">
    <property type="entry name" value="Glu_5kinase"/>
</dbReference>
<keyword evidence="7 8" id="KW-0067">ATP-binding</keyword>
<keyword evidence="3 8" id="KW-0641">Proline biosynthesis</keyword>
<dbReference type="OrthoDB" id="9804434at2"/>
<keyword evidence="2 8" id="KW-0028">Amino-acid biosynthesis</keyword>
<evidence type="ECO:0000256" key="8">
    <source>
        <dbReference type="HAMAP-Rule" id="MF_00456"/>
    </source>
</evidence>
<evidence type="ECO:0000313" key="11">
    <source>
        <dbReference type="Proteomes" id="UP000198914"/>
    </source>
</evidence>
<evidence type="ECO:0000256" key="2">
    <source>
        <dbReference type="ARBA" id="ARBA00022605"/>
    </source>
</evidence>
<dbReference type="InterPro" id="IPR019797">
    <property type="entry name" value="Glutamate_5-kinase_CS"/>
</dbReference>
<dbReference type="PIRSF" id="PIRSF000729">
    <property type="entry name" value="GK"/>
    <property type="match status" value="1"/>
</dbReference>
<dbReference type="SUPFAM" id="SSF53633">
    <property type="entry name" value="Carbamate kinase-like"/>
    <property type="match status" value="1"/>
</dbReference>
<dbReference type="PRINTS" id="PR00474">
    <property type="entry name" value="GLU5KINASE"/>
</dbReference>
<comment type="caution">
    <text evidence="8">Lacks conserved residue(s) required for the propagation of feature annotation.</text>
</comment>
<keyword evidence="11" id="KW-1185">Reference proteome</keyword>
<dbReference type="InterPro" id="IPR005715">
    <property type="entry name" value="Glu_5kinase/COase_Synthase"/>
</dbReference>
<organism evidence="10 11">
    <name type="scientific">Jannaschia faecimaris</name>
    <dbReference type="NCBI Taxonomy" id="1244108"/>
    <lineage>
        <taxon>Bacteria</taxon>
        <taxon>Pseudomonadati</taxon>
        <taxon>Pseudomonadota</taxon>
        <taxon>Alphaproteobacteria</taxon>
        <taxon>Rhodobacterales</taxon>
        <taxon>Roseobacteraceae</taxon>
        <taxon>Jannaschia</taxon>
    </lineage>
</organism>
<dbReference type="GO" id="GO:0003723">
    <property type="term" value="F:RNA binding"/>
    <property type="evidence" value="ECO:0007669"/>
    <property type="project" value="InterPro"/>
</dbReference>
<dbReference type="AlphaFoldDB" id="A0A1H3T687"/>
<keyword evidence="6 8" id="KW-0418">Kinase</keyword>
<dbReference type="Proteomes" id="UP000198914">
    <property type="component" value="Unassembled WGS sequence"/>
</dbReference>
<dbReference type="STRING" id="1244108.SAMN05444004_11526"/>
<comment type="subcellular location">
    <subcellularLocation>
        <location evidence="8">Cytoplasm</location>
    </subcellularLocation>
</comment>
<dbReference type="CDD" id="cd21157">
    <property type="entry name" value="PUA_G5K"/>
    <property type="match status" value="1"/>
</dbReference>
<dbReference type="InterPro" id="IPR001057">
    <property type="entry name" value="Glu/AcGlu_kinase"/>
</dbReference>
<dbReference type="PANTHER" id="PTHR43654:SF1">
    <property type="entry name" value="ISOPENTENYL PHOSPHATE KINASE"/>
    <property type="match status" value="1"/>
</dbReference>
<comment type="similarity">
    <text evidence="8">Belongs to the glutamate 5-kinase family.</text>
</comment>
<sequence length="365" mass="38513">MVACLNDAKRIVIKIGSALLVDAVTGAPRVDWLKGLTEDVAMLRAEGKEVILVSSGSIALGRRMLGITGPLSLEQSQAAAAVGQIRLSAAYEAALQPLPCAQVLLTLHDSENRRRYLNLRNTFKALLDLGVVPIVNENDTVATDEIRYGDNDRLAAQVAAMAGADVCILLSDVDGLYTANPNLDPEARHLPVVREITDEIAAMAGEGVSGVSKGGMITKILAARTATAAGCALVIALGHQSPIRALRSGARSTWFMPKDDPHSARKRWINAMKPRGVITIDDGAARALGRGSSLLPAGVTAISGEFGRGEPVRVEDQRGNLVTYGLTNYAATEATLIMGLQSDEVAGTLGYAGRTALVHRDDMAM</sequence>
<dbReference type="GO" id="GO:0004349">
    <property type="term" value="F:glutamate 5-kinase activity"/>
    <property type="evidence" value="ECO:0007669"/>
    <property type="project" value="UniProtKB-UniRule"/>
</dbReference>
<dbReference type="PANTHER" id="PTHR43654">
    <property type="entry name" value="GLUTAMATE 5-KINASE"/>
    <property type="match status" value="1"/>
</dbReference>
<comment type="function">
    <text evidence="8">Catalyzes the transfer of a phosphate group to glutamate to form L-glutamate 5-phosphate.</text>
</comment>
<dbReference type="FunFam" id="3.40.1160.10:FF:000018">
    <property type="entry name" value="Glutamate 5-kinase"/>
    <property type="match status" value="1"/>
</dbReference>
<dbReference type="InterPro" id="IPR001048">
    <property type="entry name" value="Asp/Glu/Uridylate_kinase"/>
</dbReference>
<dbReference type="PROSITE" id="PS50890">
    <property type="entry name" value="PUA"/>
    <property type="match status" value="1"/>
</dbReference>
<comment type="pathway">
    <text evidence="8">Amino-acid biosynthesis; L-proline biosynthesis; L-glutamate 5-semialdehyde from L-glutamate: step 1/2.</text>
</comment>
<reference evidence="11" key="1">
    <citation type="submission" date="2016-10" db="EMBL/GenBank/DDBJ databases">
        <authorList>
            <person name="Varghese N."/>
            <person name="Submissions S."/>
        </authorList>
    </citation>
    <scope>NUCLEOTIDE SEQUENCE [LARGE SCALE GENOMIC DNA]</scope>
    <source>
        <strain evidence="11">DSM 100420</strain>
    </source>
</reference>
<dbReference type="InterPro" id="IPR036393">
    <property type="entry name" value="AceGlu_kinase-like_sf"/>
</dbReference>
<keyword evidence="4 8" id="KW-0808">Transferase</keyword>
<dbReference type="SMART" id="SM00359">
    <property type="entry name" value="PUA"/>
    <property type="match status" value="1"/>
</dbReference>
<evidence type="ECO:0000259" key="9">
    <source>
        <dbReference type="SMART" id="SM00359"/>
    </source>
</evidence>
<proteinExistence type="inferred from homology"/>
<dbReference type="InterPro" id="IPR036974">
    <property type="entry name" value="PUA_sf"/>
</dbReference>
<comment type="catalytic activity">
    <reaction evidence="8">
        <text>L-glutamate + ATP = L-glutamyl 5-phosphate + ADP</text>
        <dbReference type="Rhea" id="RHEA:14877"/>
        <dbReference type="ChEBI" id="CHEBI:29985"/>
        <dbReference type="ChEBI" id="CHEBI:30616"/>
        <dbReference type="ChEBI" id="CHEBI:58274"/>
        <dbReference type="ChEBI" id="CHEBI:456216"/>
        <dbReference type="EC" id="2.7.2.11"/>
    </reaction>
</comment>
<dbReference type="SUPFAM" id="SSF88697">
    <property type="entry name" value="PUA domain-like"/>
    <property type="match status" value="1"/>
</dbReference>
<dbReference type="Pfam" id="PF00696">
    <property type="entry name" value="AA_kinase"/>
    <property type="match status" value="1"/>
</dbReference>
<dbReference type="GO" id="GO:0055129">
    <property type="term" value="P:L-proline biosynthetic process"/>
    <property type="evidence" value="ECO:0007669"/>
    <property type="project" value="UniProtKB-UniRule"/>
</dbReference>
<keyword evidence="1 8" id="KW-0963">Cytoplasm</keyword>
<protein>
    <recommendedName>
        <fullName evidence="8">Glutamate 5-kinase</fullName>
        <ecNumber evidence="8">2.7.2.11</ecNumber>
    </recommendedName>
    <alternativeName>
        <fullName evidence="8">Gamma-glutamyl kinase</fullName>
        <shortName evidence="8">GK</shortName>
    </alternativeName>
</protein>
<dbReference type="InterPro" id="IPR041739">
    <property type="entry name" value="G5K_ProB"/>
</dbReference>
<evidence type="ECO:0000256" key="6">
    <source>
        <dbReference type="ARBA" id="ARBA00022777"/>
    </source>
</evidence>
<feature type="binding site" evidence="8">
    <location>
        <position position="55"/>
    </location>
    <ligand>
        <name>substrate</name>
    </ligand>
</feature>